<proteinExistence type="predicted"/>
<keyword evidence="2" id="KW-1133">Transmembrane helix</keyword>
<keyword evidence="2" id="KW-0472">Membrane</keyword>
<feature type="transmembrane region" description="Helical" evidence="2">
    <location>
        <begin position="90"/>
        <end position="111"/>
    </location>
</feature>
<protein>
    <submittedName>
        <fullName evidence="3">Uncharacterized protein</fullName>
    </submittedName>
</protein>
<reference evidence="3" key="1">
    <citation type="submission" date="2021-01" db="EMBL/GenBank/DDBJ databases">
        <authorList>
            <person name="Corre E."/>
            <person name="Pelletier E."/>
            <person name="Niang G."/>
            <person name="Scheremetjew M."/>
            <person name="Finn R."/>
            <person name="Kale V."/>
            <person name="Holt S."/>
            <person name="Cochrane G."/>
            <person name="Meng A."/>
            <person name="Brown T."/>
            <person name="Cohen L."/>
        </authorList>
    </citation>
    <scope>NUCLEOTIDE SEQUENCE</scope>
    <source>
        <strain evidence="3">SAG 11-49</strain>
    </source>
</reference>
<organism evidence="3">
    <name type="scientific">Chlamydomonas leiostraca</name>
    <dbReference type="NCBI Taxonomy" id="1034604"/>
    <lineage>
        <taxon>Eukaryota</taxon>
        <taxon>Viridiplantae</taxon>
        <taxon>Chlorophyta</taxon>
        <taxon>core chlorophytes</taxon>
        <taxon>Chlorophyceae</taxon>
        <taxon>CS clade</taxon>
        <taxon>Chlamydomonadales</taxon>
        <taxon>Chlamydomonadaceae</taxon>
        <taxon>Chlamydomonas</taxon>
    </lineage>
</organism>
<feature type="transmembrane region" description="Helical" evidence="2">
    <location>
        <begin position="131"/>
        <end position="151"/>
    </location>
</feature>
<feature type="region of interest" description="Disordered" evidence="1">
    <location>
        <begin position="52"/>
        <end position="81"/>
    </location>
</feature>
<accession>A0A7S0WPC6</accession>
<dbReference type="AlphaFoldDB" id="A0A7S0WPC6"/>
<name>A0A7S0WPC6_9CHLO</name>
<feature type="compositionally biased region" description="Low complexity" evidence="1">
    <location>
        <begin position="54"/>
        <end position="68"/>
    </location>
</feature>
<sequence length="157" mass="16918">MQLLKSTSVGGCARGMVMAPVKLARMARPCRVQAGPEDDISEAMKADLERFQRRQQAGSSGASQSQQQFSRPEPAQAQSSGSLKENIDKVLIADFFLVLFALAWLGAGVVLAQADQPGLLNVWYTLWPTLWQSAIGLLMAGALVSGGLGWLQSQQQK</sequence>
<dbReference type="EMBL" id="HBFB01012482">
    <property type="protein sequence ID" value="CAD8675723.1"/>
    <property type="molecule type" value="Transcribed_RNA"/>
</dbReference>
<evidence type="ECO:0000256" key="2">
    <source>
        <dbReference type="SAM" id="Phobius"/>
    </source>
</evidence>
<evidence type="ECO:0000313" key="3">
    <source>
        <dbReference type="EMBL" id="CAD8675723.1"/>
    </source>
</evidence>
<gene>
    <name evidence="3" type="ORF">CLEI1391_LOCUS7053</name>
</gene>
<keyword evidence="2" id="KW-0812">Transmembrane</keyword>
<evidence type="ECO:0000256" key="1">
    <source>
        <dbReference type="SAM" id="MobiDB-lite"/>
    </source>
</evidence>